<name>A0A3M2I1C7_9GAMM</name>
<sequence length="105" mass="11577">MRQFHAYKNRNANTRDAYPLLLNIQSDLIEETGTRVVIPLVPAARARQAAMSSLTPILDIKGESQLLILPLLAAVELTDLGREEADLSHQRTPIMAALDFLISGI</sequence>
<reference evidence="8 9" key="1">
    <citation type="submission" date="2018-10" db="EMBL/GenBank/DDBJ databases">
        <title>Proposal of Lysobacter pythonis sp. nov. isolated from royal pythons (Python regius).</title>
        <authorList>
            <person name="Hans-Juergen B."/>
            <person name="Huptas C."/>
            <person name="Sandra B."/>
            <person name="Igor L."/>
            <person name="Joachim S."/>
            <person name="Siegfried S."/>
            <person name="Mareike W."/>
            <person name="Peter K."/>
        </authorList>
    </citation>
    <scope>NUCLEOTIDE SEQUENCE [LARGE SCALE GENOMIC DNA]</scope>
    <source>
        <strain evidence="8 9">4284/11</strain>
    </source>
</reference>
<evidence type="ECO:0000256" key="3">
    <source>
        <dbReference type="ARBA" id="ARBA00022491"/>
    </source>
</evidence>
<protein>
    <recommendedName>
        <fullName evidence="2">Toxin CcdB</fullName>
    </recommendedName>
    <alternativeName>
        <fullName evidence="7">Cytotoxic protein CcdB</fullName>
    </alternativeName>
    <alternativeName>
        <fullName evidence="6">Protein LetD</fullName>
    </alternativeName>
</protein>
<evidence type="ECO:0000256" key="7">
    <source>
        <dbReference type="ARBA" id="ARBA00033135"/>
    </source>
</evidence>
<keyword evidence="9" id="KW-1185">Reference proteome</keyword>
<dbReference type="Gene3D" id="2.30.30.110">
    <property type="match status" value="1"/>
</dbReference>
<dbReference type="SUPFAM" id="SSF50118">
    <property type="entry name" value="Cell growth inhibitor/plasmid maintenance toxic component"/>
    <property type="match status" value="1"/>
</dbReference>
<dbReference type="OrthoDB" id="9813510at2"/>
<gene>
    <name evidence="8" type="ORF">EBB59_03220</name>
</gene>
<keyword evidence="5" id="KW-0804">Transcription</keyword>
<evidence type="ECO:0000313" key="9">
    <source>
        <dbReference type="Proteomes" id="UP000275012"/>
    </source>
</evidence>
<dbReference type="AlphaFoldDB" id="A0A3M2I1C7"/>
<keyword evidence="3" id="KW-0678">Repressor</keyword>
<keyword evidence="4" id="KW-0805">Transcription regulation</keyword>
<evidence type="ECO:0000256" key="1">
    <source>
        <dbReference type="ARBA" id="ARBA00005230"/>
    </source>
</evidence>
<evidence type="ECO:0000256" key="4">
    <source>
        <dbReference type="ARBA" id="ARBA00023015"/>
    </source>
</evidence>
<accession>A0A3M2I1C7</accession>
<comment type="caution">
    <text evidence="8">The sequence shown here is derived from an EMBL/GenBank/DDBJ whole genome shotgun (WGS) entry which is preliminary data.</text>
</comment>
<dbReference type="RefSeq" id="WP_122100707.1">
    <property type="nucleotide sequence ID" value="NZ_RFLY01000003.1"/>
</dbReference>
<dbReference type="InterPro" id="IPR011067">
    <property type="entry name" value="Plasmid_toxin/cell-grow_inhib"/>
</dbReference>
<dbReference type="EMBL" id="RFLY01000003">
    <property type="protein sequence ID" value="RMH94185.1"/>
    <property type="molecule type" value="Genomic_DNA"/>
</dbReference>
<dbReference type="InterPro" id="IPR002712">
    <property type="entry name" value="CcdB"/>
</dbReference>
<comment type="similarity">
    <text evidence="1">Belongs to the CcdB toxin family.</text>
</comment>
<evidence type="ECO:0000313" key="8">
    <source>
        <dbReference type="EMBL" id="RMH94185.1"/>
    </source>
</evidence>
<proteinExistence type="inferred from homology"/>
<dbReference type="GO" id="GO:0006276">
    <property type="term" value="P:plasmid maintenance"/>
    <property type="evidence" value="ECO:0007669"/>
    <property type="project" value="InterPro"/>
</dbReference>
<evidence type="ECO:0000256" key="5">
    <source>
        <dbReference type="ARBA" id="ARBA00023163"/>
    </source>
</evidence>
<organism evidence="8 9">
    <name type="scientific">Solilutibacter pythonis</name>
    <dbReference type="NCBI Taxonomy" id="2483112"/>
    <lineage>
        <taxon>Bacteria</taxon>
        <taxon>Pseudomonadati</taxon>
        <taxon>Pseudomonadota</taxon>
        <taxon>Gammaproteobacteria</taxon>
        <taxon>Lysobacterales</taxon>
        <taxon>Lysobacteraceae</taxon>
        <taxon>Solilutibacter</taxon>
    </lineage>
</organism>
<evidence type="ECO:0000256" key="2">
    <source>
        <dbReference type="ARBA" id="ARBA00015075"/>
    </source>
</evidence>
<dbReference type="Pfam" id="PF01845">
    <property type="entry name" value="CcdB"/>
    <property type="match status" value="1"/>
</dbReference>
<evidence type="ECO:0000256" key="6">
    <source>
        <dbReference type="ARBA" id="ARBA00029628"/>
    </source>
</evidence>
<dbReference type="GO" id="GO:0008657">
    <property type="term" value="F:DNA topoisomerase type II (double strand cut, ATP-hydrolyzing) inhibitor activity"/>
    <property type="evidence" value="ECO:0007669"/>
    <property type="project" value="InterPro"/>
</dbReference>
<dbReference type="Proteomes" id="UP000275012">
    <property type="component" value="Unassembled WGS sequence"/>
</dbReference>